<dbReference type="GO" id="GO:0016020">
    <property type="term" value="C:membrane"/>
    <property type="evidence" value="ECO:0007669"/>
    <property type="project" value="UniProtKB-SubCell"/>
</dbReference>
<evidence type="ECO:0000256" key="5">
    <source>
        <dbReference type="ARBA" id="ARBA00023136"/>
    </source>
</evidence>
<name>A0AAE4Q1C5_9GAMM</name>
<gene>
    <name evidence="7" type="ORF">QM089_17220</name>
</gene>
<evidence type="ECO:0000256" key="6">
    <source>
        <dbReference type="SAM" id="Phobius"/>
    </source>
</evidence>
<keyword evidence="5 6" id="KW-0472">Membrane</keyword>
<dbReference type="AlphaFoldDB" id="A0AAE4Q1C5"/>
<organism evidence="7 8">
    <name type="scientific">Shewanella xiamenensis</name>
    <dbReference type="NCBI Taxonomy" id="332186"/>
    <lineage>
        <taxon>Bacteria</taxon>
        <taxon>Pseudomonadati</taxon>
        <taxon>Pseudomonadota</taxon>
        <taxon>Gammaproteobacteria</taxon>
        <taxon>Alteromonadales</taxon>
        <taxon>Shewanellaceae</taxon>
        <taxon>Shewanella</taxon>
    </lineage>
</organism>
<comment type="caution">
    <text evidence="7">The sequence shown here is derived from an EMBL/GenBank/DDBJ whole genome shotgun (WGS) entry which is preliminary data.</text>
</comment>
<dbReference type="Pfam" id="PF01679">
    <property type="entry name" value="Pmp3"/>
    <property type="match status" value="1"/>
</dbReference>
<evidence type="ECO:0000256" key="2">
    <source>
        <dbReference type="ARBA" id="ARBA00009530"/>
    </source>
</evidence>
<evidence type="ECO:0000256" key="1">
    <source>
        <dbReference type="ARBA" id="ARBA00004370"/>
    </source>
</evidence>
<protein>
    <submittedName>
        <fullName evidence="7">YqaE/Pmp3 family membrane protein</fullName>
    </submittedName>
</protein>
<keyword evidence="3 6" id="KW-0812">Transmembrane</keyword>
<proteinExistence type="inferred from homology"/>
<evidence type="ECO:0000313" key="7">
    <source>
        <dbReference type="EMBL" id="MDV5391948.1"/>
    </source>
</evidence>
<dbReference type="EMBL" id="JASGOQ010000001">
    <property type="protein sequence ID" value="MDV5391948.1"/>
    <property type="molecule type" value="Genomic_DNA"/>
</dbReference>
<evidence type="ECO:0000256" key="4">
    <source>
        <dbReference type="ARBA" id="ARBA00022989"/>
    </source>
</evidence>
<reference evidence="7" key="1">
    <citation type="submission" date="2023-05" db="EMBL/GenBank/DDBJ databases">
        <title>Colonisation of extended spectrum b-lactamase- and carbapenemase-producing bacteria on hospital surfaces from low- and middle-income countries.</title>
        <authorList>
            <person name="Nieto-Rosado M."/>
            <person name="Sands K."/>
            <person name="Iregbu K."/>
            <person name="Zahra R."/>
            <person name="Mazarati J.B."/>
            <person name="Mehtar S."/>
            <person name="Barnards-Group B."/>
            <person name="Walsh T.R."/>
        </authorList>
    </citation>
    <scope>NUCLEOTIDE SEQUENCE</scope>
    <source>
        <strain evidence="7">PP-E493</strain>
    </source>
</reference>
<comment type="subcellular location">
    <subcellularLocation>
        <location evidence="1">Membrane</location>
    </subcellularLocation>
</comment>
<dbReference type="Proteomes" id="UP001187859">
    <property type="component" value="Unassembled WGS sequence"/>
</dbReference>
<dbReference type="InterPro" id="IPR000612">
    <property type="entry name" value="PMP3"/>
</dbReference>
<feature type="transmembrane region" description="Helical" evidence="6">
    <location>
        <begin position="12"/>
        <end position="33"/>
    </location>
</feature>
<keyword evidence="4 6" id="KW-1133">Transmembrane helix</keyword>
<evidence type="ECO:0000256" key="3">
    <source>
        <dbReference type="ARBA" id="ARBA00022692"/>
    </source>
</evidence>
<comment type="similarity">
    <text evidence="2">Belongs to the UPF0057 (PMP3) family.</text>
</comment>
<evidence type="ECO:0000313" key="8">
    <source>
        <dbReference type="Proteomes" id="UP001187859"/>
    </source>
</evidence>
<sequence>MIVILLPPVVVFLNAGVGKDLLIIIVLCLFFGFPPYRCH</sequence>
<accession>A0AAE4Q1C5</accession>
<dbReference type="RefSeq" id="WP_239642723.1">
    <property type="nucleotide sequence ID" value="NZ_AP026732.1"/>
</dbReference>